<dbReference type="OrthoDB" id="7784409at2"/>
<evidence type="ECO:0000259" key="6">
    <source>
        <dbReference type="Pfam" id="PF04357"/>
    </source>
</evidence>
<dbReference type="STRING" id="1449351.RISW2_00375"/>
<accession>X7FD72</accession>
<evidence type="ECO:0000256" key="1">
    <source>
        <dbReference type="ARBA" id="ARBA00004167"/>
    </source>
</evidence>
<comment type="caution">
    <text evidence="7">The sequence shown here is derived from an EMBL/GenBank/DDBJ whole genome shotgun (WGS) entry which is preliminary data.</text>
</comment>
<feature type="signal peptide" evidence="5">
    <location>
        <begin position="1"/>
        <end position="18"/>
    </location>
</feature>
<proteinExistence type="predicted"/>
<evidence type="ECO:0000256" key="3">
    <source>
        <dbReference type="ARBA" id="ARBA00022989"/>
    </source>
</evidence>
<feature type="chain" id="PRO_5004978764" description="Translocation and assembly module TamB C-terminal domain-containing protein" evidence="5">
    <location>
        <begin position="19"/>
        <end position="1770"/>
    </location>
</feature>
<organism evidence="7 8">
    <name type="scientific">Roseivivax isoporae LMG 25204</name>
    <dbReference type="NCBI Taxonomy" id="1449351"/>
    <lineage>
        <taxon>Bacteria</taxon>
        <taxon>Pseudomonadati</taxon>
        <taxon>Pseudomonadota</taxon>
        <taxon>Alphaproteobacteria</taxon>
        <taxon>Rhodobacterales</taxon>
        <taxon>Roseobacteraceae</taxon>
        <taxon>Roseivivax</taxon>
    </lineage>
</organism>
<dbReference type="GO" id="GO:0097347">
    <property type="term" value="C:TAM protein secretion complex"/>
    <property type="evidence" value="ECO:0007669"/>
    <property type="project" value="TreeGrafter"/>
</dbReference>
<protein>
    <recommendedName>
        <fullName evidence="6">Translocation and assembly module TamB C-terminal domain-containing protein</fullName>
    </recommendedName>
</protein>
<dbReference type="InterPro" id="IPR007452">
    <property type="entry name" value="TamB_C"/>
</dbReference>
<dbReference type="RefSeq" id="WP_051491684.1">
    <property type="nucleotide sequence ID" value="NZ_JAME01000001.1"/>
</dbReference>
<evidence type="ECO:0000256" key="5">
    <source>
        <dbReference type="SAM" id="SignalP"/>
    </source>
</evidence>
<comment type="subcellular location">
    <subcellularLocation>
        <location evidence="1">Membrane</location>
        <topology evidence="1">Single-pass membrane protein</topology>
    </subcellularLocation>
</comment>
<keyword evidence="5" id="KW-0732">Signal</keyword>
<dbReference type="Proteomes" id="UP000023430">
    <property type="component" value="Unassembled WGS sequence"/>
</dbReference>
<gene>
    <name evidence="7" type="ORF">RISW2_00375</name>
</gene>
<dbReference type="Pfam" id="PF04357">
    <property type="entry name" value="TamB"/>
    <property type="match status" value="1"/>
</dbReference>
<sequence>MRRILSTTALGLAFVAPAAVNGQSDERGRLEALIEDNLSAEGMQIDITGFQGALSSEAQLEELTIADEEGVWLTLRGAVLDWNRLALLRGRLSVNELTADEIILARLPSQPADATVEVPDAATQPFSLPELPVSVQVGRIAAERVEIGAPVIGQPVEFRLEGSASLAGGEGEVALDVERTDDRQGEITLDAAYANDSRELSVDLDVNEGPGGIVASLAGIPGEPALELTVEGSGPLSDFAADLAFATDGEDRLAGRIAVADIADADRAGTQFDVDVEGDVRPLLTPENREFFGPSLSLDVSGQSYAEGGLVLETLSLDSDAITLDGTVELNAQNWPVLVSLTGRMQAEDGGPVALPLPGQDTRVDRAAIDIDFNAAEGDTWQAGIAVEGLDRPDLDAASFRLDGDGTLTQGEGSGLGAAAGQFDLSAEGLEFADPDLAQAVGDTLSGLVSFDWTQGSALELTGIDLTGAGITTTGTVSVSGIANDLNIVIAPDLSVVADDISRFSGLAGRDLSGAVDVQAEGTFEPVSGAFDMAVDGSATDIETGIPEVDGLVAGQLDLAIDAARNEAGIVLRTLNLASETLTATAEGRVGGNETDARFDIDIADMTRVRPDLEGRLAVAGTVVQDGEDYTLDLTGAGPGGARIDADVTATLVDNLLTAVGGTGTVAVDTLDTFSGIAGRELGGAVRVEGTGRYDLQSSAATADVSGTGTDIATGIAELDALLAGQSRFVLDGGRNEEGITLRTLELTTPRADITAEGRLRDDGSTAEFDVALSELAAVVPTMSGDARLSGTASQDGEAWSFDVTGSGPGGARADLDGTARLVGTDFRGVDATGSIAADDLSAYAGLVDRPLGGALTFDGSGSFERATGFFSADVSGTSTDVATGIAELDALLEGEATYDVEARRDADGITVDELRIAAPRVSVTGDGVYAETGSRANFDAVVTDLASVVQGMTGEARLSGTADQTGDTVDFDITGSGPGGAAADIAGAATLDGLALRAIEAAGALGIETLRPYAELVGRPLSGSARFEGSGSYELATQFFSADVSGRSQDVTTGIPQADALLAGTATYDIDAARDDDGIVLRNLRIEAPRARATAEGTYRDTGSNVRLEARMTDLGDVLDGLSGGAQVDATAQQDGDVWNVDATASGPGGAEAQVDAALRVVENALEAVEGSGTVSVTTLAPYGSVAGRRLGGSVSVEGSGSYALESQEFSADVDGRVADLRTGISAIDQLLRGTTTFGATAAGDPGGAIRIDRLVVDGTEIDATVNGTYGGNSGDVRYDLRLRDVGLFVPDLSGPLTAEGTAQLAGGGYRIDAGLTGPGGTNANVSGTAAQDFGRVNLSVTGAAPLGLANGFIEPNILQGQARFDLRVNGAPGLDAVSGTVTTTGSEFALPSQGLTVNGIDAQVGLSGGRADIDLTGGLSSGGQLSVSGPVTLSPPFNGDLAITLDGLQYVDAGFIESTANGSLRLTGPLASTATLSGNIALGRTEVRVPSGGTGNTSLSFDVRHVNPPADVQETRARAGFRDPSDDGGAGGGGGGVNYGLDVTVTAPSQIFVRGRGLDAELGGEVVIGGTLQNIQPVGRFDLIRGRLDILGQRLTLSEAYIQLEGDLNPFIYVRADTQRDENTIAIIIEGPVSEPEVDFTSSPDRPEEEVLALLLFGRDLSEISGLQALRIASAINTLAGRSGTSLVDRLRMSTGLDDLDVQTGADGQTELRLGRYINERAYTDVTVNSEGETEINLNLTITPSVTARGTVGSGGNTGVGIYYERDY</sequence>
<dbReference type="PANTHER" id="PTHR36985:SF1">
    <property type="entry name" value="TRANSLOCATION AND ASSEMBLY MODULE SUBUNIT TAMB"/>
    <property type="match status" value="1"/>
</dbReference>
<keyword evidence="8" id="KW-1185">Reference proteome</keyword>
<evidence type="ECO:0000256" key="2">
    <source>
        <dbReference type="ARBA" id="ARBA00022692"/>
    </source>
</evidence>
<evidence type="ECO:0000256" key="4">
    <source>
        <dbReference type="ARBA" id="ARBA00023136"/>
    </source>
</evidence>
<dbReference type="PANTHER" id="PTHR36985">
    <property type="entry name" value="TRANSLOCATION AND ASSEMBLY MODULE SUBUNIT TAMB"/>
    <property type="match status" value="1"/>
</dbReference>
<dbReference type="eggNOG" id="COG2911">
    <property type="taxonomic scope" value="Bacteria"/>
</dbReference>
<dbReference type="PATRIC" id="fig|1449351.3.peg.75"/>
<dbReference type="EMBL" id="JAME01000001">
    <property type="protein sequence ID" value="ETX30867.1"/>
    <property type="molecule type" value="Genomic_DNA"/>
</dbReference>
<keyword evidence="2" id="KW-0812">Transmembrane</keyword>
<dbReference type="GO" id="GO:0005886">
    <property type="term" value="C:plasma membrane"/>
    <property type="evidence" value="ECO:0007669"/>
    <property type="project" value="InterPro"/>
</dbReference>
<reference evidence="7 8" key="1">
    <citation type="submission" date="2014-01" db="EMBL/GenBank/DDBJ databases">
        <title>Roseivivax isoporae LMG 25204 Genome Sequencing.</title>
        <authorList>
            <person name="Lai Q."/>
            <person name="Li G."/>
            <person name="Shao Z."/>
        </authorList>
    </citation>
    <scope>NUCLEOTIDE SEQUENCE [LARGE SCALE GENOMIC DNA]</scope>
    <source>
        <strain evidence="7 8">LMG 25204</strain>
    </source>
</reference>
<evidence type="ECO:0000313" key="7">
    <source>
        <dbReference type="EMBL" id="ETX30867.1"/>
    </source>
</evidence>
<name>X7FD72_9RHOB</name>
<keyword evidence="3" id="KW-1133">Transmembrane helix</keyword>
<feature type="domain" description="Translocation and assembly module TamB C-terminal" evidence="6">
    <location>
        <begin position="1418"/>
        <end position="1770"/>
    </location>
</feature>
<evidence type="ECO:0000313" key="8">
    <source>
        <dbReference type="Proteomes" id="UP000023430"/>
    </source>
</evidence>
<dbReference type="GO" id="GO:0009306">
    <property type="term" value="P:protein secretion"/>
    <property type="evidence" value="ECO:0007669"/>
    <property type="project" value="InterPro"/>
</dbReference>
<keyword evidence="4" id="KW-0472">Membrane</keyword>